<reference evidence="1" key="1">
    <citation type="submission" date="2018-05" db="EMBL/GenBank/DDBJ databases">
        <authorList>
            <person name="Lanie J.A."/>
            <person name="Ng W.-L."/>
            <person name="Kazmierczak K.M."/>
            <person name="Andrzejewski T.M."/>
            <person name="Davidsen T.M."/>
            <person name="Wayne K.J."/>
            <person name="Tettelin H."/>
            <person name="Glass J.I."/>
            <person name="Rusch D."/>
            <person name="Podicherti R."/>
            <person name="Tsui H.-C.T."/>
            <person name="Winkler M.E."/>
        </authorList>
    </citation>
    <scope>NUCLEOTIDE SEQUENCE</scope>
</reference>
<dbReference type="EMBL" id="UINC01000130">
    <property type="protein sequence ID" value="SUZ49682.1"/>
    <property type="molecule type" value="Genomic_DNA"/>
</dbReference>
<proteinExistence type="predicted"/>
<gene>
    <name evidence="1" type="ORF">METZ01_LOCUS2536</name>
</gene>
<dbReference type="AlphaFoldDB" id="A0A381N506"/>
<name>A0A381N506_9ZZZZ</name>
<evidence type="ECO:0000313" key="1">
    <source>
        <dbReference type="EMBL" id="SUZ49682.1"/>
    </source>
</evidence>
<protein>
    <submittedName>
        <fullName evidence="1">Uncharacterized protein</fullName>
    </submittedName>
</protein>
<sequence length="30" mass="3274">MTFLHPVREPNGSTPLILAAMFGQTSLRTS</sequence>
<accession>A0A381N506</accession>
<organism evidence="1">
    <name type="scientific">marine metagenome</name>
    <dbReference type="NCBI Taxonomy" id="408172"/>
    <lineage>
        <taxon>unclassified sequences</taxon>
        <taxon>metagenomes</taxon>
        <taxon>ecological metagenomes</taxon>
    </lineage>
</organism>